<dbReference type="InterPro" id="IPR012349">
    <property type="entry name" value="Split_barrel_FMN-bd"/>
</dbReference>
<dbReference type="GO" id="GO:0005886">
    <property type="term" value="C:plasma membrane"/>
    <property type="evidence" value="ECO:0007669"/>
    <property type="project" value="TreeGrafter"/>
</dbReference>
<dbReference type="Proteomes" id="UP000552883">
    <property type="component" value="Unassembled WGS sequence"/>
</dbReference>
<dbReference type="AlphaFoldDB" id="A0A840X8E9"/>
<comment type="caution">
    <text evidence="3">The sequence shown here is derived from an EMBL/GenBank/DDBJ whole genome shotgun (WGS) entry which is preliminary data.</text>
</comment>
<accession>A0A840X8E9</accession>
<evidence type="ECO:0000313" key="4">
    <source>
        <dbReference type="Proteomes" id="UP000552883"/>
    </source>
</evidence>
<organism evidence="3 4">
    <name type="scientific">Microcella frigidaquae</name>
    <dbReference type="NCBI Taxonomy" id="424758"/>
    <lineage>
        <taxon>Bacteria</taxon>
        <taxon>Bacillati</taxon>
        <taxon>Actinomycetota</taxon>
        <taxon>Actinomycetes</taxon>
        <taxon>Micrococcales</taxon>
        <taxon>Microbacteriaceae</taxon>
        <taxon>Microcella</taxon>
    </lineage>
</organism>
<dbReference type="GO" id="GO:0016491">
    <property type="term" value="F:oxidoreductase activity"/>
    <property type="evidence" value="ECO:0007669"/>
    <property type="project" value="InterPro"/>
</dbReference>
<dbReference type="NCBIfam" id="TIGR00026">
    <property type="entry name" value="hi_GC_TIGR00026"/>
    <property type="match status" value="1"/>
</dbReference>
<name>A0A840X8E9_9MICO</name>
<dbReference type="InterPro" id="IPR004378">
    <property type="entry name" value="F420H2_quin_Rdtase"/>
</dbReference>
<dbReference type="Gene3D" id="2.30.110.10">
    <property type="entry name" value="Electron Transport, Fmn-binding Protein, Chain A"/>
    <property type="match status" value="1"/>
</dbReference>
<dbReference type="PANTHER" id="PTHR39428:SF1">
    <property type="entry name" value="F420H(2)-DEPENDENT QUINONE REDUCTASE RV1261C"/>
    <property type="match status" value="1"/>
</dbReference>
<evidence type="ECO:0000313" key="3">
    <source>
        <dbReference type="EMBL" id="MBB5618640.1"/>
    </source>
</evidence>
<comment type="similarity">
    <text evidence="1">Belongs to the F420H(2)-dependent quinone reductase family.</text>
</comment>
<sequence>MTELRPLPTADPIVRGVRTVVSAFTRTNVWRWAAPRVMPPIESALAAATGGRVQLSSLFVPSLILTTTGAKSGLPRDTVLMYTADGYGRAIVAGTNWASPKHPAWTSNLLARPEAEITVRGRRYAVRASVIEGDAHDRVWRHLETQWPEYRRYESDSGRTVRLFRLHLLREL</sequence>
<dbReference type="EMBL" id="JACHBS010000001">
    <property type="protein sequence ID" value="MBB5618640.1"/>
    <property type="molecule type" value="Genomic_DNA"/>
</dbReference>
<comment type="catalytic activity">
    <reaction evidence="2">
        <text>oxidized coenzyme F420-(gamma-L-Glu)(n) + a quinol + H(+) = reduced coenzyme F420-(gamma-L-Glu)(n) + a quinone</text>
        <dbReference type="Rhea" id="RHEA:39663"/>
        <dbReference type="Rhea" id="RHEA-COMP:12939"/>
        <dbReference type="Rhea" id="RHEA-COMP:14378"/>
        <dbReference type="ChEBI" id="CHEBI:15378"/>
        <dbReference type="ChEBI" id="CHEBI:24646"/>
        <dbReference type="ChEBI" id="CHEBI:132124"/>
        <dbReference type="ChEBI" id="CHEBI:133980"/>
        <dbReference type="ChEBI" id="CHEBI:139511"/>
    </reaction>
</comment>
<protein>
    <submittedName>
        <fullName evidence="3">Deazaflavin-dependent oxidoreductase (Nitroreductase family)</fullName>
    </submittedName>
</protein>
<reference evidence="3 4" key="1">
    <citation type="submission" date="2020-08" db="EMBL/GenBank/DDBJ databases">
        <title>Sequencing the genomes of 1000 actinobacteria strains.</title>
        <authorList>
            <person name="Klenk H.-P."/>
        </authorList>
    </citation>
    <scope>NUCLEOTIDE SEQUENCE [LARGE SCALE GENOMIC DNA]</scope>
    <source>
        <strain evidence="3 4">DSM 23889</strain>
    </source>
</reference>
<dbReference type="GO" id="GO:0070967">
    <property type="term" value="F:coenzyme F420 binding"/>
    <property type="evidence" value="ECO:0007669"/>
    <property type="project" value="TreeGrafter"/>
</dbReference>
<dbReference type="SUPFAM" id="SSF50475">
    <property type="entry name" value="FMN-binding split barrel"/>
    <property type="match status" value="1"/>
</dbReference>
<evidence type="ECO:0000256" key="2">
    <source>
        <dbReference type="ARBA" id="ARBA00049106"/>
    </source>
</evidence>
<keyword evidence="4" id="KW-1185">Reference proteome</keyword>
<dbReference type="Pfam" id="PF04075">
    <property type="entry name" value="F420H2_quin_red"/>
    <property type="match status" value="1"/>
</dbReference>
<proteinExistence type="inferred from homology"/>
<dbReference type="PANTHER" id="PTHR39428">
    <property type="entry name" value="F420H(2)-DEPENDENT QUINONE REDUCTASE RV1261C"/>
    <property type="match status" value="1"/>
</dbReference>
<dbReference type="RefSeq" id="WP_341799864.1">
    <property type="nucleotide sequence ID" value="NZ_BAAANZ010000003.1"/>
</dbReference>
<evidence type="ECO:0000256" key="1">
    <source>
        <dbReference type="ARBA" id="ARBA00008710"/>
    </source>
</evidence>
<gene>
    <name evidence="3" type="ORF">BJ959_002136</name>
</gene>